<dbReference type="EMBL" id="CP069023">
    <property type="protein sequence ID" value="QRC90666.1"/>
    <property type="molecule type" value="Genomic_DNA"/>
</dbReference>
<dbReference type="VEuPathDB" id="FungiDB:JI435_001900"/>
<feature type="non-terminal residue" evidence="1">
    <location>
        <position position="95"/>
    </location>
</feature>
<organism evidence="1 2">
    <name type="scientific">Phaeosphaeria nodorum (strain SN15 / ATCC MYA-4574 / FGSC 10173)</name>
    <name type="common">Glume blotch fungus</name>
    <name type="synonym">Parastagonospora nodorum</name>
    <dbReference type="NCBI Taxonomy" id="321614"/>
    <lineage>
        <taxon>Eukaryota</taxon>
        <taxon>Fungi</taxon>
        <taxon>Dikarya</taxon>
        <taxon>Ascomycota</taxon>
        <taxon>Pezizomycotina</taxon>
        <taxon>Dothideomycetes</taxon>
        <taxon>Pleosporomycetidae</taxon>
        <taxon>Pleosporales</taxon>
        <taxon>Pleosporineae</taxon>
        <taxon>Phaeosphaeriaceae</taxon>
        <taxon>Parastagonospora</taxon>
    </lineage>
</organism>
<sequence>DGILMLDQATSSITFETKGELIQPEMVPDVSNEVLWKPYQVGRNKDYNEYTHRIHLEDFLSELKSCLISEDMVNKKKKRKIILKRRRIVSGSEEE</sequence>
<proteinExistence type="predicted"/>
<name>A0A7U2EPL2_PHANO</name>
<dbReference type="Proteomes" id="UP000663193">
    <property type="component" value="Chromosome 1"/>
</dbReference>
<protein>
    <submittedName>
        <fullName evidence="1">Uncharacterized protein</fullName>
    </submittedName>
</protein>
<gene>
    <name evidence="1" type="ORF">JI435_001900</name>
</gene>
<dbReference type="AlphaFoldDB" id="A0A7U2EPL2"/>
<reference evidence="2" key="1">
    <citation type="journal article" date="2021" name="BMC Genomics">
        <title>Chromosome-level genome assembly and manually-curated proteome of model necrotroph Parastagonospora nodorum Sn15 reveals a genome-wide trove of candidate effector homologs, and redundancy of virulence-related functions within an accessory chromosome.</title>
        <authorList>
            <person name="Bertazzoni S."/>
            <person name="Jones D.A.B."/>
            <person name="Phan H.T."/>
            <person name="Tan K.-C."/>
            <person name="Hane J.K."/>
        </authorList>
    </citation>
    <scope>NUCLEOTIDE SEQUENCE [LARGE SCALE GENOMIC DNA]</scope>
    <source>
        <strain evidence="2">SN15 / ATCC MYA-4574 / FGSC 10173)</strain>
    </source>
</reference>
<evidence type="ECO:0000313" key="1">
    <source>
        <dbReference type="EMBL" id="QRC90666.1"/>
    </source>
</evidence>
<accession>A0A7U2EPL2</accession>
<keyword evidence="2" id="KW-1185">Reference proteome</keyword>
<evidence type="ECO:0000313" key="2">
    <source>
        <dbReference type="Proteomes" id="UP000663193"/>
    </source>
</evidence>